<name>A0A8S5S8S5_9VIRU</name>
<proteinExistence type="predicted"/>
<protein>
    <submittedName>
        <fullName evidence="1">Uncharacterized protein</fullName>
    </submittedName>
</protein>
<dbReference type="EMBL" id="BK032555">
    <property type="protein sequence ID" value="DAF47444.1"/>
    <property type="molecule type" value="Genomic_DNA"/>
</dbReference>
<evidence type="ECO:0000313" key="1">
    <source>
        <dbReference type="EMBL" id="DAF47444.1"/>
    </source>
</evidence>
<organism evidence="1">
    <name type="scientific">Phage sp. ctGns7</name>
    <dbReference type="NCBI Taxonomy" id="2828003"/>
    <lineage>
        <taxon>Viruses</taxon>
    </lineage>
</organism>
<reference evidence="1" key="1">
    <citation type="journal article" date="2021" name="Proc. Natl. Acad. Sci. U.S.A.">
        <title>A Catalog of Tens of Thousands of Viruses from Human Metagenomes Reveals Hidden Associations with Chronic Diseases.</title>
        <authorList>
            <person name="Tisza M.J."/>
            <person name="Buck C.B."/>
        </authorList>
    </citation>
    <scope>NUCLEOTIDE SEQUENCE</scope>
    <source>
        <strain evidence="1">CtGns7</strain>
    </source>
</reference>
<accession>A0A8S5S8S5</accession>
<sequence>MTEKVYENTDYTTINQYLEVTIGTICDKLEDTILQITYTDHKRQREKLKDICQGYIDDIYTIIGMKEQ</sequence>